<evidence type="ECO:0000313" key="4">
    <source>
        <dbReference type="EMBL" id="GAA2917476.1"/>
    </source>
</evidence>
<dbReference type="InterPro" id="IPR013656">
    <property type="entry name" value="PAS_4"/>
</dbReference>
<dbReference type="Pfam" id="PF08448">
    <property type="entry name" value="PAS_4"/>
    <property type="match status" value="1"/>
</dbReference>
<dbReference type="InterPro" id="IPR035965">
    <property type="entry name" value="PAS-like_dom_sf"/>
</dbReference>
<dbReference type="PANTHER" id="PTHR43156">
    <property type="entry name" value="STAGE II SPORULATION PROTEIN E-RELATED"/>
    <property type="match status" value="1"/>
</dbReference>
<evidence type="ECO:0000259" key="3">
    <source>
        <dbReference type="SMART" id="SM00331"/>
    </source>
</evidence>
<dbReference type="RefSeq" id="WP_346088430.1">
    <property type="nucleotide sequence ID" value="NZ_BAAAVA010000012.1"/>
</dbReference>
<dbReference type="InterPro" id="IPR029016">
    <property type="entry name" value="GAF-like_dom_sf"/>
</dbReference>
<dbReference type="PANTHER" id="PTHR43156:SF2">
    <property type="entry name" value="STAGE II SPORULATION PROTEIN E"/>
    <property type="match status" value="1"/>
</dbReference>
<dbReference type="Gene3D" id="3.30.450.20">
    <property type="entry name" value="PAS domain"/>
    <property type="match status" value="1"/>
</dbReference>
<proteinExistence type="predicted"/>
<evidence type="ECO:0000256" key="1">
    <source>
        <dbReference type="ARBA" id="ARBA00022801"/>
    </source>
</evidence>
<evidence type="ECO:0000313" key="5">
    <source>
        <dbReference type="Proteomes" id="UP001501423"/>
    </source>
</evidence>
<accession>A0ABN3WIK7</accession>
<dbReference type="InterPro" id="IPR052016">
    <property type="entry name" value="Bact_Sigma-Reg"/>
</dbReference>
<dbReference type="SMART" id="SM00331">
    <property type="entry name" value="PP2C_SIG"/>
    <property type="match status" value="1"/>
</dbReference>
<dbReference type="SUPFAM" id="SSF55785">
    <property type="entry name" value="PYP-like sensor domain (PAS domain)"/>
    <property type="match status" value="1"/>
</dbReference>
<name>A0ABN3WIK7_9ACTN</name>
<dbReference type="SMART" id="SM00065">
    <property type="entry name" value="GAF"/>
    <property type="match status" value="1"/>
</dbReference>
<comment type="caution">
    <text evidence="4">The sequence shown here is derived from an EMBL/GenBank/DDBJ whole genome shotgun (WGS) entry which is preliminary data.</text>
</comment>
<dbReference type="Gene3D" id="3.60.40.10">
    <property type="entry name" value="PPM-type phosphatase domain"/>
    <property type="match status" value="1"/>
</dbReference>
<keyword evidence="1" id="KW-0378">Hydrolase</keyword>
<dbReference type="Pfam" id="PF07228">
    <property type="entry name" value="SpoIIE"/>
    <property type="match status" value="1"/>
</dbReference>
<dbReference type="Pfam" id="PF13185">
    <property type="entry name" value="GAF_2"/>
    <property type="match status" value="1"/>
</dbReference>
<dbReference type="SUPFAM" id="SSF55781">
    <property type="entry name" value="GAF domain-like"/>
    <property type="match status" value="1"/>
</dbReference>
<dbReference type="Proteomes" id="UP001501423">
    <property type="component" value="Unassembled WGS sequence"/>
</dbReference>
<dbReference type="EMBL" id="BAAAVA010000012">
    <property type="protein sequence ID" value="GAA2917476.1"/>
    <property type="molecule type" value="Genomic_DNA"/>
</dbReference>
<dbReference type="InterPro" id="IPR036457">
    <property type="entry name" value="PPM-type-like_dom_sf"/>
</dbReference>
<keyword evidence="5" id="KW-1185">Reference proteome</keyword>
<feature type="domain" description="PPM-type phosphatase" evidence="3">
    <location>
        <begin position="466"/>
        <end position="680"/>
    </location>
</feature>
<dbReference type="SUPFAM" id="SSF81606">
    <property type="entry name" value="PP2C-like"/>
    <property type="match status" value="1"/>
</dbReference>
<feature type="domain" description="GAF" evidence="2">
    <location>
        <begin position="302"/>
        <end position="448"/>
    </location>
</feature>
<reference evidence="4 5" key="1">
    <citation type="journal article" date="2019" name="Int. J. Syst. Evol. Microbiol.">
        <title>The Global Catalogue of Microorganisms (GCM) 10K type strain sequencing project: providing services to taxonomists for standard genome sequencing and annotation.</title>
        <authorList>
            <consortium name="The Broad Institute Genomics Platform"/>
            <consortium name="The Broad Institute Genome Sequencing Center for Infectious Disease"/>
            <person name="Wu L."/>
            <person name="Ma J."/>
        </authorList>
    </citation>
    <scope>NUCLEOTIDE SEQUENCE [LARGE SCALE GENOMIC DNA]</scope>
    <source>
        <strain evidence="4 5">JCM 9650</strain>
    </source>
</reference>
<dbReference type="Gene3D" id="3.30.450.40">
    <property type="match status" value="1"/>
</dbReference>
<evidence type="ECO:0000259" key="2">
    <source>
        <dbReference type="SMART" id="SM00065"/>
    </source>
</evidence>
<dbReference type="InterPro" id="IPR003018">
    <property type="entry name" value="GAF"/>
</dbReference>
<dbReference type="InterPro" id="IPR001932">
    <property type="entry name" value="PPM-type_phosphatase-like_dom"/>
</dbReference>
<sequence>MAAVIRQTGASAGLLYLRPPGDRLLWLALLSGVSRQIAAPWVRAELDASTPVADSMLQRRLVWLDSQEDVARRYPQLGLVVPYDFALAAAPFVGGIAVWGGLALLWPVGNAAMPSSHQREVLSEYCRQTVLLLDQAAAQGHPLLPPAEPRYLPAASKNADPGQATAALDFTERLPQGCCALDLEGRLTFINRAGVELVGADAASLAGRRPWEALPWLSSPASEEGYRAAVISRRPASFTAMRLPGRPLLFELYPDDSGISVHITAVPQRTATTQAAVPDESVGAMGLYHLTHLAAALSKATTVHDVSDVVAHQIVPAFGPQGLVLLTTVEGRLHIIGHCGYSSEFIDRFDGMSLTSHAPTAHVQTTGDPVFFPTFADFQRTYPEAPRYGARNAWAFLPLTASSRTIGSLVLSYDQPRPFRPAERALLTSLAALIAQALDRARLYDAQHTIAHTLQTGLLPLALPHIPGLDAAARYQSASHGVDIGGDFYDLIHAPTAITAAIGDVQGHNTVAAALMGQVRTAVHAHAAAGTSPGVILARINRLLADLDTNLFTSCLVVQLDLASHRARLATAGHPSPLLRHPDGRTEVLSLTPQLLLGIDPDADYHTTDIPLPPGAVLVLYTDGLVEVPGTDIEDTTNALARYLARTQVQNLDQLAQSLVHHAQHSARDHDDIALLLIRPHP</sequence>
<gene>
    <name evidence="4" type="ORF">GCM10010478_16620</name>
</gene>
<protein>
    <submittedName>
        <fullName evidence="4">SpoIIE family protein phosphatase</fullName>
    </submittedName>
</protein>
<organism evidence="4 5">
    <name type="scientific">Streptomyces erythrogriseus</name>
    <dbReference type="NCBI Taxonomy" id="284027"/>
    <lineage>
        <taxon>Bacteria</taxon>
        <taxon>Bacillati</taxon>
        <taxon>Actinomycetota</taxon>
        <taxon>Actinomycetes</taxon>
        <taxon>Kitasatosporales</taxon>
        <taxon>Streptomycetaceae</taxon>
        <taxon>Streptomyces</taxon>
        <taxon>Streptomyces griseoincarnatus group</taxon>
    </lineage>
</organism>